<accession>A0A4S4C7U1</accession>
<comment type="caution">
    <text evidence="1">The sequence shown here is derived from an EMBL/GenBank/DDBJ whole genome shotgun (WGS) entry which is preliminary data.</text>
</comment>
<evidence type="ECO:0000313" key="2">
    <source>
        <dbReference type="Proteomes" id="UP000310636"/>
    </source>
</evidence>
<name>A0A4S4C7U1_9BACL</name>
<protein>
    <submittedName>
        <fullName evidence="1">Uncharacterized protein</fullName>
    </submittedName>
</protein>
<dbReference type="Proteomes" id="UP000310636">
    <property type="component" value="Unassembled WGS sequence"/>
</dbReference>
<dbReference type="RefSeq" id="WP_136368343.1">
    <property type="nucleotide sequence ID" value="NZ_SSOB01000003.1"/>
</dbReference>
<sequence>MKSSKLMMTIALLKLAKRLKQQFDQLEESGVRILQLEQAELDSVNLILLANDVHKNDGMAAWIIEPLMQYIDDDIGMNECLRELHGRIEKSRRERINQQQGEPAEAT</sequence>
<proteinExistence type="predicted"/>
<gene>
    <name evidence="1" type="ORF">E6C55_03215</name>
</gene>
<organism evidence="1 2">
    <name type="scientific">Cohnella fermenti</name>
    <dbReference type="NCBI Taxonomy" id="2565925"/>
    <lineage>
        <taxon>Bacteria</taxon>
        <taxon>Bacillati</taxon>
        <taxon>Bacillota</taxon>
        <taxon>Bacilli</taxon>
        <taxon>Bacillales</taxon>
        <taxon>Paenibacillaceae</taxon>
        <taxon>Cohnella</taxon>
    </lineage>
</organism>
<dbReference type="EMBL" id="SSOB01000003">
    <property type="protein sequence ID" value="THF83714.1"/>
    <property type="molecule type" value="Genomic_DNA"/>
</dbReference>
<keyword evidence="2" id="KW-1185">Reference proteome</keyword>
<reference evidence="1 2" key="1">
    <citation type="submission" date="2019-04" db="EMBL/GenBank/DDBJ databases">
        <title>Cohnella sp. nov. isolated from preserved vegetables.</title>
        <authorList>
            <person name="Lin S.-Y."/>
            <person name="Hung M.-H."/>
            <person name="Young C.-C."/>
        </authorList>
    </citation>
    <scope>NUCLEOTIDE SEQUENCE [LARGE SCALE GENOMIC DNA]</scope>
    <source>
        <strain evidence="1 2">CC-MHH1044</strain>
    </source>
</reference>
<dbReference type="AlphaFoldDB" id="A0A4S4C7U1"/>
<evidence type="ECO:0000313" key="1">
    <source>
        <dbReference type="EMBL" id="THF83714.1"/>
    </source>
</evidence>